<name>X1SE67_9ZZZZ</name>
<protein>
    <submittedName>
        <fullName evidence="1">Uncharacterized protein</fullName>
    </submittedName>
</protein>
<feature type="non-terminal residue" evidence="1">
    <location>
        <position position="50"/>
    </location>
</feature>
<accession>X1SE67</accession>
<reference evidence="1" key="1">
    <citation type="journal article" date="2014" name="Front. Microbiol.">
        <title>High frequency of phylogenetically diverse reductive dehalogenase-homologous genes in deep subseafloor sedimentary metagenomes.</title>
        <authorList>
            <person name="Kawai M."/>
            <person name="Futagami T."/>
            <person name="Toyoda A."/>
            <person name="Takaki Y."/>
            <person name="Nishi S."/>
            <person name="Hori S."/>
            <person name="Arai W."/>
            <person name="Tsubouchi T."/>
            <person name="Morono Y."/>
            <person name="Uchiyama I."/>
            <person name="Ito T."/>
            <person name="Fujiyama A."/>
            <person name="Inagaki F."/>
            <person name="Takami H."/>
        </authorList>
    </citation>
    <scope>NUCLEOTIDE SEQUENCE</scope>
    <source>
        <strain evidence="1">Expedition CK06-06</strain>
    </source>
</reference>
<comment type="caution">
    <text evidence="1">The sequence shown here is derived from an EMBL/GenBank/DDBJ whole genome shotgun (WGS) entry which is preliminary data.</text>
</comment>
<proteinExistence type="predicted"/>
<gene>
    <name evidence="1" type="ORF">S12H4_22642</name>
</gene>
<dbReference type="AlphaFoldDB" id="X1SE67"/>
<organism evidence="1">
    <name type="scientific">marine sediment metagenome</name>
    <dbReference type="NCBI Taxonomy" id="412755"/>
    <lineage>
        <taxon>unclassified sequences</taxon>
        <taxon>metagenomes</taxon>
        <taxon>ecological metagenomes</taxon>
    </lineage>
</organism>
<evidence type="ECO:0000313" key="1">
    <source>
        <dbReference type="EMBL" id="GAI77431.1"/>
    </source>
</evidence>
<sequence length="50" mass="6015">MEKEEVDPSKNSVKQEQVHDLLFNREIGWQEIIYDLINTEQLDPWDINIT</sequence>
<dbReference type="EMBL" id="BARW01011848">
    <property type="protein sequence ID" value="GAI77431.1"/>
    <property type="molecule type" value="Genomic_DNA"/>
</dbReference>